<keyword evidence="3" id="KW-1185">Reference proteome</keyword>
<proteinExistence type="predicted"/>
<evidence type="ECO:0000313" key="3">
    <source>
        <dbReference type="Proteomes" id="UP001596056"/>
    </source>
</evidence>
<name>A0ABW0SDD8_9RHOB</name>
<protein>
    <submittedName>
        <fullName evidence="2">DUF6544 family protein</fullName>
    </submittedName>
</protein>
<sequence>MRLRRLAPLLLIPAAQAVLSHGFAAQVAALEARLLAGPTGTPRSDLPPLVAGFARRAGATGTARAAILTQSARLRLRQGGLFSAYATRQTVALGRPGFAWDARRAWGPLTWLRVLDAYVEGEGRLEARLLGAFPVARAGGPDAALGEALRYLAELPWFPDAILGNPSIRWRETGDHRVEAALDTPAGRAAVTFGFDAAGDIATMDSPARPSIGTDGTVARLDWRGRFSDYGIVGPRRLPRRGEVGYAYPSGFETYFEGEVRTCRLTG</sequence>
<dbReference type="Pfam" id="PF20181">
    <property type="entry name" value="DUF6544"/>
    <property type="match status" value="1"/>
</dbReference>
<gene>
    <name evidence="2" type="ORF">ACFPOC_11305</name>
</gene>
<evidence type="ECO:0000313" key="2">
    <source>
        <dbReference type="EMBL" id="MFC5566998.1"/>
    </source>
</evidence>
<accession>A0ABW0SDD8</accession>
<dbReference type="RefSeq" id="WP_209839658.1">
    <property type="nucleotide sequence ID" value="NZ_JAGGJP010000005.1"/>
</dbReference>
<evidence type="ECO:0000256" key="1">
    <source>
        <dbReference type="SAM" id="SignalP"/>
    </source>
</evidence>
<keyword evidence="1" id="KW-0732">Signal</keyword>
<dbReference type="Proteomes" id="UP001596056">
    <property type="component" value="Unassembled WGS sequence"/>
</dbReference>
<feature type="signal peptide" evidence="1">
    <location>
        <begin position="1"/>
        <end position="17"/>
    </location>
</feature>
<reference evidence="3" key="1">
    <citation type="journal article" date="2019" name="Int. J. Syst. Evol. Microbiol.">
        <title>The Global Catalogue of Microorganisms (GCM) 10K type strain sequencing project: providing services to taxonomists for standard genome sequencing and annotation.</title>
        <authorList>
            <consortium name="The Broad Institute Genomics Platform"/>
            <consortium name="The Broad Institute Genome Sequencing Center for Infectious Disease"/>
            <person name="Wu L."/>
            <person name="Ma J."/>
        </authorList>
    </citation>
    <scope>NUCLEOTIDE SEQUENCE [LARGE SCALE GENOMIC DNA]</scope>
    <source>
        <strain evidence="3">KACC 11588</strain>
    </source>
</reference>
<comment type="caution">
    <text evidence="2">The sequence shown here is derived from an EMBL/GenBank/DDBJ whole genome shotgun (WGS) entry which is preliminary data.</text>
</comment>
<dbReference type="EMBL" id="JBHSNA010000009">
    <property type="protein sequence ID" value="MFC5566998.1"/>
    <property type="molecule type" value="Genomic_DNA"/>
</dbReference>
<organism evidence="2 3">
    <name type="scientific">Rubellimicrobium aerolatum</name>
    <dbReference type="NCBI Taxonomy" id="490979"/>
    <lineage>
        <taxon>Bacteria</taxon>
        <taxon>Pseudomonadati</taxon>
        <taxon>Pseudomonadota</taxon>
        <taxon>Alphaproteobacteria</taxon>
        <taxon>Rhodobacterales</taxon>
        <taxon>Roseobacteraceae</taxon>
        <taxon>Rubellimicrobium</taxon>
    </lineage>
</organism>
<feature type="chain" id="PRO_5046399701" evidence="1">
    <location>
        <begin position="18"/>
        <end position="267"/>
    </location>
</feature>
<dbReference type="InterPro" id="IPR046674">
    <property type="entry name" value="DUF6544"/>
</dbReference>